<evidence type="ECO:0000256" key="3">
    <source>
        <dbReference type="ARBA" id="ARBA00023004"/>
    </source>
</evidence>
<dbReference type="Proteomes" id="UP000178951">
    <property type="component" value="Unassembled WGS sequence"/>
</dbReference>
<evidence type="ECO:0000256" key="4">
    <source>
        <dbReference type="ARBA" id="ARBA00023014"/>
    </source>
</evidence>
<dbReference type="GO" id="GO:0046872">
    <property type="term" value="F:metal ion binding"/>
    <property type="evidence" value="ECO:0007669"/>
    <property type="project" value="UniProtKB-KW"/>
</dbReference>
<evidence type="ECO:0000256" key="2">
    <source>
        <dbReference type="ARBA" id="ARBA00022723"/>
    </source>
</evidence>
<dbReference type="InterPro" id="IPR058240">
    <property type="entry name" value="rSAM_sf"/>
</dbReference>
<dbReference type="SFLD" id="SFLDG01099">
    <property type="entry name" value="Uncharacterised_Radical_SAM_Su"/>
    <property type="match status" value="1"/>
</dbReference>
<dbReference type="GO" id="GO:0051536">
    <property type="term" value="F:iron-sulfur cluster binding"/>
    <property type="evidence" value="ECO:0007669"/>
    <property type="project" value="UniProtKB-KW"/>
</dbReference>
<dbReference type="InterPro" id="IPR016431">
    <property type="entry name" value="Pyrv-formate_lyase-activ_prd"/>
</dbReference>
<dbReference type="InterPro" id="IPR040085">
    <property type="entry name" value="MJ0674-like"/>
</dbReference>
<dbReference type="Pfam" id="PF04055">
    <property type="entry name" value="Radical_SAM"/>
    <property type="match status" value="1"/>
</dbReference>
<feature type="binding site" evidence="5">
    <location>
        <position position="70"/>
    </location>
    <ligand>
        <name>[4Fe-4S] cluster</name>
        <dbReference type="ChEBI" id="CHEBI:49883"/>
        <note>4Fe-4S-S-AdoMet</note>
    </ligand>
</feature>
<proteinExistence type="predicted"/>
<sequence>MNTKLLTECQLCGHKCGVNRLAGQRGICQAGITPMVASACLHHGEEPVISGQLGSGTIFFTHCVLRCVFCQNYEISQAEKGAEASTEQLVEMMLALQRDGAHNINLVSPTQYGWQLKTALVEAKRAGLFLPVVYNTGGYDSLDLLLELSGLIDIYLPDLKYFNDERAARYSGGENYLAVATAGIREMHRQVGDIKLDQQGLAQKGVLVRHLVLPNNLADTKPALHFLRELSPKIWLSLMAQYIPQYRASEYPEINRQLLPEEYNPLLDYASELGLENVFIQDLNSAGQFLPDFSQTQPFNPANNQIGT</sequence>
<dbReference type="AlphaFoldDB" id="A0A1F4TLM5"/>
<evidence type="ECO:0000313" key="8">
    <source>
        <dbReference type="Proteomes" id="UP000178951"/>
    </source>
</evidence>
<comment type="cofactor">
    <cofactor evidence="5">
        <name>[4Fe-4S] cluster</name>
        <dbReference type="ChEBI" id="CHEBI:49883"/>
    </cofactor>
    <text evidence="5">Binds 1 [4Fe-4S] cluster. The cluster is coordinated with 3 cysteines and an exchangeable S-adenosyl-L-methionine.</text>
</comment>
<dbReference type="EMBL" id="MEUF01000058">
    <property type="protein sequence ID" value="OGC33605.1"/>
    <property type="molecule type" value="Genomic_DNA"/>
</dbReference>
<dbReference type="PANTHER" id="PTHR43075:SF1">
    <property type="entry name" value="FORMATE LYASE ACTIVATING ENZYME, PUTATIVE (AFU_ORTHOLOGUE AFUA_2G15630)-RELATED"/>
    <property type="match status" value="1"/>
</dbReference>
<dbReference type="InterPro" id="IPR013785">
    <property type="entry name" value="Aldolase_TIM"/>
</dbReference>
<reference evidence="7 8" key="1">
    <citation type="journal article" date="2016" name="Nat. Commun.">
        <title>Thousands of microbial genomes shed light on interconnected biogeochemical processes in an aquifer system.</title>
        <authorList>
            <person name="Anantharaman K."/>
            <person name="Brown C.T."/>
            <person name="Hug L.A."/>
            <person name="Sharon I."/>
            <person name="Castelle C.J."/>
            <person name="Probst A.J."/>
            <person name="Thomas B.C."/>
            <person name="Singh A."/>
            <person name="Wilkins M.J."/>
            <person name="Karaoz U."/>
            <person name="Brodie E.L."/>
            <person name="Williams K.H."/>
            <person name="Hubbard S.S."/>
            <person name="Banfield J.F."/>
        </authorList>
    </citation>
    <scope>NUCLEOTIDE SEQUENCE [LARGE SCALE GENOMIC DNA]</scope>
</reference>
<feature type="domain" description="Radical SAM core" evidence="6">
    <location>
        <begin position="58"/>
        <end position="189"/>
    </location>
</feature>
<feature type="binding site" evidence="5">
    <location>
        <position position="63"/>
    </location>
    <ligand>
        <name>[4Fe-4S] cluster</name>
        <dbReference type="ChEBI" id="CHEBI:49883"/>
        <note>4Fe-4S-S-AdoMet</note>
    </ligand>
</feature>
<dbReference type="PANTHER" id="PTHR43075">
    <property type="entry name" value="FORMATE LYASE ACTIVATING ENZYME, PUTATIVE (AFU_ORTHOLOGUE AFUA_2G15630)-RELATED"/>
    <property type="match status" value="1"/>
</dbReference>
<accession>A0A1F4TLM5</accession>
<evidence type="ECO:0000256" key="5">
    <source>
        <dbReference type="PIRSR" id="PIRSR004869-50"/>
    </source>
</evidence>
<protein>
    <recommendedName>
        <fullName evidence="6">Radical SAM core domain-containing protein</fullName>
    </recommendedName>
</protein>
<comment type="caution">
    <text evidence="7">The sequence shown here is derived from an EMBL/GenBank/DDBJ whole genome shotgun (WGS) entry which is preliminary data.</text>
</comment>
<keyword evidence="2 5" id="KW-0479">Metal-binding</keyword>
<keyword evidence="4 5" id="KW-0411">Iron-sulfur</keyword>
<evidence type="ECO:0000259" key="6">
    <source>
        <dbReference type="Pfam" id="PF04055"/>
    </source>
</evidence>
<dbReference type="PIRSF" id="PIRSF004869">
    <property type="entry name" value="PflX_prd"/>
    <property type="match status" value="1"/>
</dbReference>
<organism evidence="7 8">
    <name type="scientific">candidate division WOR-1 bacterium RIFOXYB2_FULL_48_7</name>
    <dbReference type="NCBI Taxonomy" id="1802583"/>
    <lineage>
        <taxon>Bacteria</taxon>
        <taxon>Bacillati</taxon>
        <taxon>Saganbacteria</taxon>
    </lineage>
</organism>
<name>A0A1F4TLM5_UNCSA</name>
<keyword evidence="1 5" id="KW-0949">S-adenosyl-L-methionine</keyword>
<dbReference type="GO" id="GO:0003824">
    <property type="term" value="F:catalytic activity"/>
    <property type="evidence" value="ECO:0007669"/>
    <property type="project" value="InterPro"/>
</dbReference>
<feature type="binding site" evidence="5">
    <location>
        <position position="67"/>
    </location>
    <ligand>
        <name>[4Fe-4S] cluster</name>
        <dbReference type="ChEBI" id="CHEBI:49883"/>
        <note>4Fe-4S-S-AdoMet</note>
    </ligand>
</feature>
<evidence type="ECO:0000313" key="7">
    <source>
        <dbReference type="EMBL" id="OGC33605.1"/>
    </source>
</evidence>
<dbReference type="SUPFAM" id="SSF102114">
    <property type="entry name" value="Radical SAM enzymes"/>
    <property type="match status" value="1"/>
</dbReference>
<dbReference type="Gene3D" id="3.20.20.70">
    <property type="entry name" value="Aldolase class I"/>
    <property type="match status" value="1"/>
</dbReference>
<gene>
    <name evidence="7" type="ORF">A2311_02490</name>
</gene>
<evidence type="ECO:0000256" key="1">
    <source>
        <dbReference type="ARBA" id="ARBA00022691"/>
    </source>
</evidence>
<keyword evidence="3 5" id="KW-0408">Iron</keyword>
<dbReference type="SFLD" id="SFLDS00029">
    <property type="entry name" value="Radical_SAM"/>
    <property type="match status" value="1"/>
</dbReference>
<dbReference type="InterPro" id="IPR007197">
    <property type="entry name" value="rSAM"/>
</dbReference>